<protein>
    <recommendedName>
        <fullName evidence="15">Protein kinase domain-containing protein</fullName>
    </recommendedName>
</protein>
<dbReference type="PROSITE" id="PS50011">
    <property type="entry name" value="PROTEIN_KINASE_DOM"/>
    <property type="match status" value="1"/>
</dbReference>
<evidence type="ECO:0000256" key="2">
    <source>
        <dbReference type="ARBA" id="ARBA00022527"/>
    </source>
</evidence>
<evidence type="ECO:0000256" key="10">
    <source>
        <dbReference type="ARBA" id="ARBA00023136"/>
    </source>
</evidence>
<dbReference type="FunFam" id="3.30.200.20:FF:000178">
    <property type="entry name" value="serine/threonine-protein kinase PBS1-like"/>
    <property type="match status" value="1"/>
</dbReference>
<comment type="caution">
    <text evidence="16">The sequence shown here is derived from an EMBL/GenBank/DDBJ whole genome shotgun (WGS) entry which is preliminary data.</text>
</comment>
<keyword evidence="9" id="KW-1133">Transmembrane helix</keyword>
<evidence type="ECO:0000256" key="11">
    <source>
        <dbReference type="ARBA" id="ARBA00023180"/>
    </source>
</evidence>
<keyword evidence="17" id="KW-1185">Reference proteome</keyword>
<dbReference type="GO" id="GO:0030247">
    <property type="term" value="F:polysaccharide binding"/>
    <property type="evidence" value="ECO:0007669"/>
    <property type="project" value="InterPro"/>
</dbReference>
<accession>A0A8K0GPN2</accession>
<dbReference type="Proteomes" id="UP000796880">
    <property type="component" value="Unassembled WGS sequence"/>
</dbReference>
<evidence type="ECO:0000256" key="6">
    <source>
        <dbReference type="ARBA" id="ARBA00022741"/>
    </source>
</evidence>
<evidence type="ECO:0000313" key="17">
    <source>
        <dbReference type="Proteomes" id="UP000796880"/>
    </source>
</evidence>
<dbReference type="AlphaFoldDB" id="A0A8K0GPN2"/>
<feature type="domain" description="Protein kinase" evidence="15">
    <location>
        <begin position="374"/>
        <end position="660"/>
    </location>
</feature>
<evidence type="ECO:0000256" key="5">
    <source>
        <dbReference type="ARBA" id="ARBA00022729"/>
    </source>
</evidence>
<dbReference type="InterPro" id="IPR025287">
    <property type="entry name" value="WAK_GUB"/>
</dbReference>
<evidence type="ECO:0000256" key="7">
    <source>
        <dbReference type="ARBA" id="ARBA00022777"/>
    </source>
</evidence>
<dbReference type="InterPro" id="IPR045874">
    <property type="entry name" value="LRK10/LRL21-25-like"/>
</dbReference>
<dbReference type="InterPro" id="IPR017441">
    <property type="entry name" value="Protein_kinase_ATP_BS"/>
</dbReference>
<dbReference type="Pfam" id="PF00069">
    <property type="entry name" value="Pkinase"/>
    <property type="match status" value="1"/>
</dbReference>
<evidence type="ECO:0000256" key="3">
    <source>
        <dbReference type="ARBA" id="ARBA00022679"/>
    </source>
</evidence>
<dbReference type="PROSITE" id="PS00108">
    <property type="entry name" value="PROTEIN_KINASE_ST"/>
    <property type="match status" value="1"/>
</dbReference>
<evidence type="ECO:0000256" key="8">
    <source>
        <dbReference type="ARBA" id="ARBA00022840"/>
    </source>
</evidence>
<keyword evidence="5 14" id="KW-0732">Signal</keyword>
<evidence type="ECO:0000256" key="14">
    <source>
        <dbReference type="SAM" id="SignalP"/>
    </source>
</evidence>
<dbReference type="Gene3D" id="1.10.510.10">
    <property type="entry name" value="Transferase(Phosphotransferase) domain 1"/>
    <property type="match status" value="1"/>
</dbReference>
<dbReference type="CDD" id="cd14066">
    <property type="entry name" value="STKc_IRAK"/>
    <property type="match status" value="1"/>
</dbReference>
<dbReference type="SUPFAM" id="SSF56112">
    <property type="entry name" value="Protein kinase-like (PK-like)"/>
    <property type="match status" value="1"/>
</dbReference>
<dbReference type="SMART" id="SM00220">
    <property type="entry name" value="S_TKc"/>
    <property type="match status" value="1"/>
</dbReference>
<keyword evidence="8 12" id="KW-0067">ATP-binding</keyword>
<comment type="subcellular location">
    <subcellularLocation>
        <location evidence="1">Membrane</location>
        <topology evidence="1">Single-pass type I membrane protein</topology>
    </subcellularLocation>
</comment>
<keyword evidence="3" id="KW-0808">Transferase</keyword>
<dbReference type="OrthoDB" id="544400at2759"/>
<keyword evidence="11" id="KW-0325">Glycoprotein</keyword>
<dbReference type="GO" id="GO:0005524">
    <property type="term" value="F:ATP binding"/>
    <property type="evidence" value="ECO:0007669"/>
    <property type="project" value="UniProtKB-UniRule"/>
</dbReference>
<keyword evidence="4" id="KW-0812">Transmembrane</keyword>
<evidence type="ECO:0000313" key="16">
    <source>
        <dbReference type="EMBL" id="KAF3433869.1"/>
    </source>
</evidence>
<dbReference type="GO" id="GO:0004674">
    <property type="term" value="F:protein serine/threonine kinase activity"/>
    <property type="evidence" value="ECO:0007669"/>
    <property type="project" value="UniProtKB-KW"/>
</dbReference>
<dbReference type="Gene3D" id="3.30.200.20">
    <property type="entry name" value="Phosphorylase Kinase, domain 1"/>
    <property type="match status" value="1"/>
</dbReference>
<evidence type="ECO:0000256" key="1">
    <source>
        <dbReference type="ARBA" id="ARBA00004479"/>
    </source>
</evidence>
<name>A0A8K0GPN2_9ROSA</name>
<gene>
    <name evidence="16" type="ORF">FNV43_RR24972</name>
</gene>
<feature type="region of interest" description="Disordered" evidence="13">
    <location>
        <begin position="663"/>
        <end position="687"/>
    </location>
</feature>
<dbReference type="EMBL" id="VOIH02000011">
    <property type="protein sequence ID" value="KAF3433869.1"/>
    <property type="molecule type" value="Genomic_DNA"/>
</dbReference>
<keyword evidence="2" id="KW-0723">Serine/threonine-protein kinase</keyword>
<keyword evidence="7" id="KW-0418">Kinase</keyword>
<dbReference type="PROSITE" id="PS00107">
    <property type="entry name" value="PROTEIN_KINASE_ATP"/>
    <property type="match status" value="1"/>
</dbReference>
<evidence type="ECO:0000256" key="4">
    <source>
        <dbReference type="ARBA" id="ARBA00022692"/>
    </source>
</evidence>
<keyword evidence="10" id="KW-0472">Membrane</keyword>
<evidence type="ECO:0000256" key="9">
    <source>
        <dbReference type="ARBA" id="ARBA00022989"/>
    </source>
</evidence>
<organism evidence="16 17">
    <name type="scientific">Rhamnella rubrinervis</name>
    <dbReference type="NCBI Taxonomy" id="2594499"/>
    <lineage>
        <taxon>Eukaryota</taxon>
        <taxon>Viridiplantae</taxon>
        <taxon>Streptophyta</taxon>
        <taxon>Embryophyta</taxon>
        <taxon>Tracheophyta</taxon>
        <taxon>Spermatophyta</taxon>
        <taxon>Magnoliopsida</taxon>
        <taxon>eudicotyledons</taxon>
        <taxon>Gunneridae</taxon>
        <taxon>Pentapetalae</taxon>
        <taxon>rosids</taxon>
        <taxon>fabids</taxon>
        <taxon>Rosales</taxon>
        <taxon>Rhamnaceae</taxon>
        <taxon>rhamnoid group</taxon>
        <taxon>Rhamneae</taxon>
        <taxon>Rhamnella</taxon>
    </lineage>
</organism>
<keyword evidence="6 12" id="KW-0547">Nucleotide-binding</keyword>
<reference evidence="16" key="1">
    <citation type="submission" date="2020-03" db="EMBL/GenBank/DDBJ databases">
        <title>A high-quality chromosome-level genome assembly of a woody plant with both climbing and erect habits, Rhamnella rubrinervis.</title>
        <authorList>
            <person name="Lu Z."/>
            <person name="Yang Y."/>
            <person name="Zhu X."/>
            <person name="Sun Y."/>
        </authorList>
    </citation>
    <scope>NUCLEOTIDE SEQUENCE</scope>
    <source>
        <strain evidence="16">BYM</strain>
        <tissue evidence="16">Leaf</tissue>
    </source>
</reference>
<sequence>MQSKRPLSSTSIAALIFTLFHQTISDAKALHAHCSPSSCGDIQNISHPFRVQTDPRHCGDRRYTLSCENNLTTTVLYLFSIKFYVKSINYNNYTIRVVDPNFLKDNCSSLPLYSFPVYNFRRYYDAAYSTYIYKGNDEYWNSVTLSEVITFLNCENPVNSPLYIPTTPCISSKTSSWDLYGRPEAQYSYVINGGTAASELKDSCRIELMVMTSSQEIVRKKSNISYVDIHNEMSNGFELSWLQSYAKIGEGRCYVDDSNNTVQCSSLYYPACDPWRLTHPPCGIYKKILRMFEDSLIALATIVEVLIGLDLLAIVLLWLVPKTVLGTPCVIAFLIYKWRRRHLSTYDVIEEFLQSNNNLMPIRYSYSNIRKMTMGFKDKLGEGGFGSVYKGKLRSGRLVAIKMLEKTKANGQDFINEVATIGRIHHVNVVELVGFCVQRSKRALVYDFMSNGSLDKCIYCQEGNNSLDYKKLYKISLGVARGIEYLHRGCNMQILHFDIKPHNILLDENFVPKVSDFGLARLCPLDKSIVSLTAARGTMGYMAPELFYRNIGGVSYKADVYSFGMLLMEMASRRKNLNAVAEHTSQIYFPSWVYDQIIEGNDLQMEDAITEEESKIRKKMIIVALWCIQMKPSDRPSMNKVIQMLEREIESLQMPPKPFLCPEQKSVEDVGETSNSKCSTIPSEDDDNEEMSLFLNSNDNNKFADVKGKLKVHIC</sequence>
<proteinExistence type="predicted"/>
<dbReference type="InterPro" id="IPR011009">
    <property type="entry name" value="Kinase-like_dom_sf"/>
</dbReference>
<dbReference type="Pfam" id="PF13947">
    <property type="entry name" value="GUB_WAK_bind"/>
    <property type="match status" value="1"/>
</dbReference>
<dbReference type="GO" id="GO:0016020">
    <property type="term" value="C:membrane"/>
    <property type="evidence" value="ECO:0007669"/>
    <property type="project" value="UniProtKB-SubCell"/>
</dbReference>
<feature type="binding site" evidence="12">
    <location>
        <position position="402"/>
    </location>
    <ligand>
        <name>ATP</name>
        <dbReference type="ChEBI" id="CHEBI:30616"/>
    </ligand>
</feature>
<feature type="compositionally biased region" description="Polar residues" evidence="13">
    <location>
        <begin position="672"/>
        <end position="682"/>
    </location>
</feature>
<feature type="chain" id="PRO_5035429954" description="Protein kinase domain-containing protein" evidence="14">
    <location>
        <begin position="30"/>
        <end position="715"/>
    </location>
</feature>
<evidence type="ECO:0000259" key="15">
    <source>
        <dbReference type="PROSITE" id="PS50011"/>
    </source>
</evidence>
<evidence type="ECO:0000256" key="13">
    <source>
        <dbReference type="SAM" id="MobiDB-lite"/>
    </source>
</evidence>
<evidence type="ECO:0000256" key="12">
    <source>
        <dbReference type="PROSITE-ProRule" id="PRU10141"/>
    </source>
</evidence>
<dbReference type="FunFam" id="1.10.510.10:FF:000590">
    <property type="entry name" value="PR5-like receptor kinase"/>
    <property type="match status" value="1"/>
</dbReference>
<feature type="signal peptide" evidence="14">
    <location>
        <begin position="1"/>
        <end position="29"/>
    </location>
</feature>
<dbReference type="InterPro" id="IPR000719">
    <property type="entry name" value="Prot_kinase_dom"/>
</dbReference>
<dbReference type="InterPro" id="IPR008271">
    <property type="entry name" value="Ser/Thr_kinase_AS"/>
</dbReference>
<dbReference type="PANTHER" id="PTHR27009">
    <property type="entry name" value="RUST RESISTANCE KINASE LR10-RELATED"/>
    <property type="match status" value="1"/>
</dbReference>